<dbReference type="InterPro" id="IPR029058">
    <property type="entry name" value="AB_hydrolase_fold"/>
</dbReference>
<comment type="caution">
    <text evidence="1">The sequence shown here is derived from an EMBL/GenBank/DDBJ whole genome shotgun (WGS) entry which is preliminary data.</text>
</comment>
<dbReference type="Gene3D" id="3.40.50.1820">
    <property type="entry name" value="alpha/beta hydrolase"/>
    <property type="match status" value="1"/>
</dbReference>
<keyword evidence="1" id="KW-0378">Hydrolase</keyword>
<accession>A0A7W3RBT9</accession>
<gene>
    <name evidence="1" type="ORF">HNR21_006128</name>
</gene>
<dbReference type="SUPFAM" id="SSF53474">
    <property type="entry name" value="alpha/beta-Hydrolases"/>
    <property type="match status" value="1"/>
</dbReference>
<organism evidence="1 2">
    <name type="scientific">Thermomonospora cellulosilytica</name>
    <dbReference type="NCBI Taxonomy" id="1411118"/>
    <lineage>
        <taxon>Bacteria</taxon>
        <taxon>Bacillati</taxon>
        <taxon>Actinomycetota</taxon>
        <taxon>Actinomycetes</taxon>
        <taxon>Streptosporangiales</taxon>
        <taxon>Thermomonosporaceae</taxon>
        <taxon>Thermomonospora</taxon>
    </lineage>
</organism>
<keyword evidence="1" id="KW-0645">Protease</keyword>
<reference evidence="1 2" key="1">
    <citation type="submission" date="2020-08" db="EMBL/GenBank/DDBJ databases">
        <title>Sequencing the genomes of 1000 actinobacteria strains.</title>
        <authorList>
            <person name="Klenk H.-P."/>
        </authorList>
    </citation>
    <scope>NUCLEOTIDE SEQUENCE [LARGE SCALE GENOMIC DNA]</scope>
    <source>
        <strain evidence="1 2">DSM 45823</strain>
    </source>
</reference>
<dbReference type="EMBL" id="JACJII010000001">
    <property type="protein sequence ID" value="MBA9007246.1"/>
    <property type="molecule type" value="Genomic_DNA"/>
</dbReference>
<evidence type="ECO:0000313" key="2">
    <source>
        <dbReference type="Proteomes" id="UP000539313"/>
    </source>
</evidence>
<dbReference type="AlphaFoldDB" id="A0A7W3RBT9"/>
<evidence type="ECO:0000313" key="1">
    <source>
        <dbReference type="EMBL" id="MBA9007246.1"/>
    </source>
</evidence>
<keyword evidence="1" id="KW-0031">Aminopeptidase</keyword>
<sequence length="37" mass="4513">MNVRYDVYPDEGHGFTNRNNEIQAYEEIARFLIHMLR</sequence>
<protein>
    <submittedName>
        <fullName evidence="1">Dipeptidyl aminopeptidase/acylaminoacyl peptidase</fullName>
    </submittedName>
</protein>
<dbReference type="Proteomes" id="UP000539313">
    <property type="component" value="Unassembled WGS sequence"/>
</dbReference>
<proteinExistence type="predicted"/>
<name>A0A7W3RBT9_9ACTN</name>
<dbReference type="GO" id="GO:0004177">
    <property type="term" value="F:aminopeptidase activity"/>
    <property type="evidence" value="ECO:0007669"/>
    <property type="project" value="UniProtKB-KW"/>
</dbReference>
<keyword evidence="2" id="KW-1185">Reference proteome</keyword>